<dbReference type="EMBL" id="BPLQ01009436">
    <property type="protein sequence ID" value="GIY43975.1"/>
    <property type="molecule type" value="Genomic_DNA"/>
</dbReference>
<evidence type="ECO:0000313" key="2">
    <source>
        <dbReference type="Proteomes" id="UP001054837"/>
    </source>
</evidence>
<dbReference type="AlphaFoldDB" id="A0AAV4TCY8"/>
<keyword evidence="2" id="KW-1185">Reference proteome</keyword>
<gene>
    <name evidence="1" type="ORF">CDAR_423031</name>
</gene>
<dbReference type="Proteomes" id="UP001054837">
    <property type="component" value="Unassembled WGS sequence"/>
</dbReference>
<comment type="caution">
    <text evidence="1">The sequence shown here is derived from an EMBL/GenBank/DDBJ whole genome shotgun (WGS) entry which is preliminary data.</text>
</comment>
<evidence type="ECO:0000313" key="1">
    <source>
        <dbReference type="EMBL" id="GIY43975.1"/>
    </source>
</evidence>
<reference evidence="1 2" key="1">
    <citation type="submission" date="2021-06" db="EMBL/GenBank/DDBJ databases">
        <title>Caerostris darwini draft genome.</title>
        <authorList>
            <person name="Kono N."/>
            <person name="Arakawa K."/>
        </authorList>
    </citation>
    <scope>NUCLEOTIDE SEQUENCE [LARGE SCALE GENOMIC DNA]</scope>
</reference>
<protein>
    <submittedName>
        <fullName evidence="1">Uncharacterized protein</fullName>
    </submittedName>
</protein>
<accession>A0AAV4TCY8</accession>
<proteinExistence type="predicted"/>
<name>A0AAV4TCY8_9ARAC</name>
<sequence>MLFHSSRTERGALVKGGRDPEAAVLRGKKIVFCAQGERRGSDQWRDDTSAEGSSVHQVVRTEFRKRILGKSGDFFFFKERLKVKSI</sequence>
<organism evidence="1 2">
    <name type="scientific">Caerostris darwini</name>
    <dbReference type="NCBI Taxonomy" id="1538125"/>
    <lineage>
        <taxon>Eukaryota</taxon>
        <taxon>Metazoa</taxon>
        <taxon>Ecdysozoa</taxon>
        <taxon>Arthropoda</taxon>
        <taxon>Chelicerata</taxon>
        <taxon>Arachnida</taxon>
        <taxon>Araneae</taxon>
        <taxon>Araneomorphae</taxon>
        <taxon>Entelegynae</taxon>
        <taxon>Araneoidea</taxon>
        <taxon>Araneidae</taxon>
        <taxon>Caerostris</taxon>
    </lineage>
</organism>